<feature type="transmembrane region" description="Helical" evidence="1">
    <location>
        <begin position="346"/>
        <end position="364"/>
    </location>
</feature>
<reference evidence="2 3" key="1">
    <citation type="submission" date="2021-05" db="EMBL/GenBank/DDBJ databases">
        <title>Comparative genomic studies on the polysaccharide-degrading batcterial strains of the Flammeovirga genus.</title>
        <authorList>
            <person name="Zewei F."/>
            <person name="Zheng Z."/>
            <person name="Yu L."/>
            <person name="Ruyue G."/>
            <person name="Yanhong M."/>
            <person name="Yuanyuan C."/>
            <person name="Jingyan G."/>
            <person name="Wenjun H."/>
        </authorList>
    </citation>
    <scope>NUCLEOTIDE SEQUENCE [LARGE SCALE GENOMIC DNA]</scope>
    <source>
        <strain evidence="2 3">NBRC:100898</strain>
    </source>
</reference>
<feature type="transmembrane region" description="Helical" evidence="1">
    <location>
        <begin position="260"/>
        <end position="277"/>
    </location>
</feature>
<feature type="transmembrane region" description="Helical" evidence="1">
    <location>
        <begin position="316"/>
        <end position="334"/>
    </location>
</feature>
<keyword evidence="1" id="KW-0812">Transmembrane</keyword>
<feature type="transmembrane region" description="Helical" evidence="1">
    <location>
        <begin position="82"/>
        <end position="101"/>
    </location>
</feature>
<evidence type="ECO:0000313" key="2">
    <source>
        <dbReference type="EMBL" id="QWG02481.1"/>
    </source>
</evidence>
<feature type="transmembrane region" description="Helical" evidence="1">
    <location>
        <begin position="161"/>
        <end position="192"/>
    </location>
</feature>
<evidence type="ECO:0008006" key="4">
    <source>
        <dbReference type="Google" id="ProtNLM"/>
    </source>
</evidence>
<feature type="transmembrane region" description="Helical" evidence="1">
    <location>
        <begin position="12"/>
        <end position="31"/>
    </location>
</feature>
<feature type="transmembrane region" description="Helical" evidence="1">
    <location>
        <begin position="204"/>
        <end position="223"/>
    </location>
</feature>
<dbReference type="Proteomes" id="UP000678679">
    <property type="component" value="Chromosome 1"/>
</dbReference>
<dbReference type="RefSeq" id="WP_169665017.1">
    <property type="nucleotide sequence ID" value="NZ_CP076132.1"/>
</dbReference>
<evidence type="ECO:0000313" key="3">
    <source>
        <dbReference type="Proteomes" id="UP000678679"/>
    </source>
</evidence>
<feature type="transmembrane region" description="Helical" evidence="1">
    <location>
        <begin position="131"/>
        <end position="149"/>
    </location>
</feature>
<keyword evidence="3" id="KW-1185">Reference proteome</keyword>
<protein>
    <recommendedName>
        <fullName evidence="4">Glycosyltransferase RgtA/B/C/D-like domain-containing protein</fullName>
    </recommendedName>
</protein>
<feature type="transmembrane region" description="Helical" evidence="1">
    <location>
        <begin position="284"/>
        <end position="304"/>
    </location>
</feature>
<dbReference type="EMBL" id="CP076132">
    <property type="protein sequence ID" value="QWG02481.1"/>
    <property type="molecule type" value="Genomic_DNA"/>
</dbReference>
<keyword evidence="1" id="KW-1133">Transmembrane helix</keyword>
<accession>A0AAX1N572</accession>
<evidence type="ECO:0000256" key="1">
    <source>
        <dbReference type="SAM" id="Phobius"/>
    </source>
</evidence>
<gene>
    <name evidence="2" type="ORF">KMW28_02585</name>
</gene>
<proteinExistence type="predicted"/>
<name>A0AAX1N572_9BACT</name>
<organism evidence="2 3">
    <name type="scientific">Flammeovirga yaeyamensis</name>
    <dbReference type="NCBI Taxonomy" id="367791"/>
    <lineage>
        <taxon>Bacteria</taxon>
        <taxon>Pseudomonadati</taxon>
        <taxon>Bacteroidota</taxon>
        <taxon>Cytophagia</taxon>
        <taxon>Cytophagales</taxon>
        <taxon>Flammeovirgaceae</taxon>
        <taxon>Flammeovirga</taxon>
    </lineage>
</organism>
<dbReference type="KEGG" id="fya:KMW28_02585"/>
<keyword evidence="1" id="KW-0472">Membrane</keyword>
<sequence length="388" mass="44660">MIENFLKKNIGAITAILFFTPLFIIALQTGVSLTNDSCTYLASAISWESKGVFLDVFGNENTIWPPLYSVILSWVGLNELNIILLHYFSILGSIILWIRIFRSTYSEIKFTIVLSILLSTSTGFLLCEKFVWSECVFVFLTSLLLINYLKFLSTSKNNYLIIATISAALLPLQRIAGLYIIILILSGSVLFYTDVVIKNYKKLLVHYLIGLLPFVLWFSQSLGGMSEREEATFDISFLGTVLYDYFLVTSRYLLPVFHDSFLLAGVILLFVIFYFGLIKGEQKIKLFSFVFIGYVILYIVTIFLKKAGDGHQEMERFLTPLYPVFCFIMCYLFRRIDLQIKNKRKIFFISILSLWMLYPCSRAIKNSKLYHQLPQKTGVNIPCDFLLQ</sequence>
<dbReference type="AlphaFoldDB" id="A0AAX1N572"/>